<feature type="non-terminal residue" evidence="12">
    <location>
        <position position="1"/>
    </location>
</feature>
<evidence type="ECO:0000313" key="13">
    <source>
        <dbReference type="Proteomes" id="UP001381693"/>
    </source>
</evidence>
<evidence type="ECO:0000256" key="4">
    <source>
        <dbReference type="ARBA" id="ARBA00022723"/>
    </source>
</evidence>
<evidence type="ECO:0000259" key="11">
    <source>
        <dbReference type="PROSITE" id="PS50081"/>
    </source>
</evidence>
<evidence type="ECO:0000256" key="5">
    <source>
        <dbReference type="ARBA" id="ARBA00022737"/>
    </source>
</evidence>
<dbReference type="InterPro" id="IPR046349">
    <property type="entry name" value="C1-like_sf"/>
</dbReference>
<evidence type="ECO:0000256" key="7">
    <source>
        <dbReference type="ARBA" id="ARBA00022771"/>
    </source>
</evidence>
<dbReference type="GO" id="GO:0004143">
    <property type="term" value="F:ATP-dependent diacylglycerol kinase activity"/>
    <property type="evidence" value="ECO:0007669"/>
    <property type="project" value="UniProtKB-EC"/>
</dbReference>
<feature type="domain" description="Phorbol-ester/DAG-type" evidence="11">
    <location>
        <begin position="52"/>
        <end position="103"/>
    </location>
</feature>
<comment type="similarity">
    <text evidence="1">Belongs to the eukaryotic diacylglycerol kinase family.</text>
</comment>
<evidence type="ECO:0000313" key="12">
    <source>
        <dbReference type="EMBL" id="KAK7051139.1"/>
    </source>
</evidence>
<dbReference type="PANTHER" id="PTHR11255:SF118">
    <property type="entry name" value="DIACYLGLYCEROL KINASE EPSILON"/>
    <property type="match status" value="1"/>
</dbReference>
<dbReference type="PANTHER" id="PTHR11255">
    <property type="entry name" value="DIACYLGLYCEROL KINASE"/>
    <property type="match status" value="1"/>
</dbReference>
<accession>A0AAN8WQ37</accession>
<dbReference type="GO" id="GO:0005524">
    <property type="term" value="F:ATP binding"/>
    <property type="evidence" value="ECO:0007669"/>
    <property type="project" value="UniProtKB-KW"/>
</dbReference>
<keyword evidence="10" id="KW-0067">ATP-binding</keyword>
<dbReference type="GO" id="GO:0016020">
    <property type="term" value="C:membrane"/>
    <property type="evidence" value="ECO:0007669"/>
    <property type="project" value="TreeGrafter"/>
</dbReference>
<keyword evidence="13" id="KW-1185">Reference proteome</keyword>
<dbReference type="PROSITE" id="PS50081">
    <property type="entry name" value="ZF_DAG_PE_2"/>
    <property type="match status" value="1"/>
</dbReference>
<organism evidence="12 13">
    <name type="scientific">Halocaridina rubra</name>
    <name type="common">Hawaiian red shrimp</name>
    <dbReference type="NCBI Taxonomy" id="373956"/>
    <lineage>
        <taxon>Eukaryota</taxon>
        <taxon>Metazoa</taxon>
        <taxon>Ecdysozoa</taxon>
        <taxon>Arthropoda</taxon>
        <taxon>Crustacea</taxon>
        <taxon>Multicrustacea</taxon>
        <taxon>Malacostraca</taxon>
        <taxon>Eumalacostraca</taxon>
        <taxon>Eucarida</taxon>
        <taxon>Decapoda</taxon>
        <taxon>Pleocyemata</taxon>
        <taxon>Caridea</taxon>
        <taxon>Atyoidea</taxon>
        <taxon>Atyidae</taxon>
        <taxon>Halocaridina</taxon>
    </lineage>
</organism>
<dbReference type="Pfam" id="PF00130">
    <property type="entry name" value="C1_1"/>
    <property type="match status" value="1"/>
</dbReference>
<name>A0AAN8WQ37_HALRR</name>
<evidence type="ECO:0000256" key="10">
    <source>
        <dbReference type="ARBA" id="ARBA00022840"/>
    </source>
</evidence>
<evidence type="ECO:0000256" key="6">
    <source>
        <dbReference type="ARBA" id="ARBA00022741"/>
    </source>
</evidence>
<keyword evidence="4" id="KW-0479">Metal-binding</keyword>
<dbReference type="SUPFAM" id="SSF57889">
    <property type="entry name" value="Cysteine-rich domain"/>
    <property type="match status" value="1"/>
</dbReference>
<dbReference type="GO" id="GO:0007165">
    <property type="term" value="P:signal transduction"/>
    <property type="evidence" value="ECO:0007669"/>
    <property type="project" value="InterPro"/>
</dbReference>
<dbReference type="EC" id="2.7.1.107" evidence="2"/>
<dbReference type="AlphaFoldDB" id="A0AAN8WQ37"/>
<evidence type="ECO:0000256" key="9">
    <source>
        <dbReference type="ARBA" id="ARBA00022833"/>
    </source>
</evidence>
<evidence type="ECO:0000256" key="2">
    <source>
        <dbReference type="ARBA" id="ARBA00012133"/>
    </source>
</evidence>
<gene>
    <name evidence="12" type="ORF">SK128_011600</name>
</gene>
<proteinExistence type="inferred from homology"/>
<dbReference type="GO" id="GO:0008270">
    <property type="term" value="F:zinc ion binding"/>
    <property type="evidence" value="ECO:0007669"/>
    <property type="project" value="UniProtKB-KW"/>
</dbReference>
<comment type="caution">
    <text evidence="12">The sequence shown here is derived from an EMBL/GenBank/DDBJ whole genome shotgun (WGS) entry which is preliminary data.</text>
</comment>
<evidence type="ECO:0000256" key="1">
    <source>
        <dbReference type="ARBA" id="ARBA00009280"/>
    </source>
</evidence>
<protein>
    <recommendedName>
        <fullName evidence="2">diacylglycerol kinase (ATP)</fullName>
        <ecNumber evidence="2">2.7.1.107</ecNumber>
    </recommendedName>
</protein>
<dbReference type="EMBL" id="JAXCGZ010021451">
    <property type="protein sequence ID" value="KAK7051139.1"/>
    <property type="molecule type" value="Genomic_DNA"/>
</dbReference>
<keyword evidence="3" id="KW-0808">Transferase</keyword>
<keyword evidence="8" id="KW-0418">Kinase</keyword>
<keyword evidence="6" id="KW-0547">Nucleotide-binding</keyword>
<evidence type="ECO:0000256" key="3">
    <source>
        <dbReference type="ARBA" id="ARBA00022679"/>
    </source>
</evidence>
<dbReference type="FunFam" id="3.30.60.20:FF:000002">
    <property type="entry name" value="Diacylglycerol kinase"/>
    <property type="match status" value="1"/>
</dbReference>
<dbReference type="InterPro" id="IPR002219">
    <property type="entry name" value="PKC_DAG/PE"/>
</dbReference>
<keyword evidence="7" id="KW-0863">Zinc-finger</keyword>
<dbReference type="InterPro" id="IPR037607">
    <property type="entry name" value="DGK"/>
</dbReference>
<evidence type="ECO:0000256" key="8">
    <source>
        <dbReference type="ARBA" id="ARBA00022777"/>
    </source>
</evidence>
<dbReference type="Proteomes" id="UP001381693">
    <property type="component" value="Unassembled WGS sequence"/>
</dbReference>
<reference evidence="12 13" key="1">
    <citation type="submission" date="2023-11" db="EMBL/GenBank/DDBJ databases">
        <title>Halocaridina rubra genome assembly.</title>
        <authorList>
            <person name="Smith C."/>
        </authorList>
    </citation>
    <scope>NUCLEOTIDE SEQUENCE [LARGE SCALE GENOMIC DNA]</scope>
    <source>
        <strain evidence="12">EP-1</strain>
        <tissue evidence="12">Whole</tissue>
    </source>
</reference>
<sequence length="176" mass="19332">PSYCNICEALIMASDGAFCDSCGVCSDSPDCIFSADKTIPCKPITTQAATHKHQWVKGNLPFNAQCEVCEEECGTEPELIDLRCCWCQRCAHDECVKNLAVATKTLNHLAPVGEIACEDKEKEKIETVCDLGKRSDCIVPPNCIILKSSSLRKQLVIKQVMRPKLSTWSPVIVVGE</sequence>
<keyword evidence="5" id="KW-0677">Repeat</keyword>
<keyword evidence="9" id="KW-0862">Zinc</keyword>
<dbReference type="Gene3D" id="3.30.60.20">
    <property type="match status" value="1"/>
</dbReference>